<dbReference type="GO" id="GO:0005829">
    <property type="term" value="C:cytosol"/>
    <property type="evidence" value="ECO:0007669"/>
    <property type="project" value="TreeGrafter"/>
</dbReference>
<dbReference type="InterPro" id="IPR050155">
    <property type="entry name" value="HAD-like_hydrolase_sf"/>
</dbReference>
<accession>A0A0R2IQV3</accession>
<keyword evidence="2" id="KW-1185">Reference proteome</keyword>
<dbReference type="Pfam" id="PF13419">
    <property type="entry name" value="HAD_2"/>
    <property type="match status" value="1"/>
</dbReference>
<dbReference type="RefSeq" id="WP_057747929.1">
    <property type="nucleotide sequence ID" value="NZ_BJVH01000001.1"/>
</dbReference>
<protein>
    <recommendedName>
        <fullName evidence="3">p-Ser-HPr phosphatase</fullName>
    </recommendedName>
</protein>
<dbReference type="SFLD" id="SFLDG01129">
    <property type="entry name" value="C1.5:_HAD__Beta-PGM__Phosphata"/>
    <property type="match status" value="1"/>
</dbReference>
<gene>
    <name evidence="1" type="ORF">IV80_GL000094</name>
</gene>
<dbReference type="AlphaFoldDB" id="A0A0R2IQV3"/>
<comment type="caution">
    <text evidence="1">The sequence shown here is derived from an EMBL/GenBank/DDBJ whole genome shotgun (WGS) entry which is preliminary data.</text>
</comment>
<reference evidence="1 2" key="1">
    <citation type="journal article" date="2015" name="Genome Announc.">
        <title>Expanding the biotechnology potential of lactobacilli through comparative genomics of 213 strains and associated genera.</title>
        <authorList>
            <person name="Sun Z."/>
            <person name="Harris H.M."/>
            <person name="McCann A."/>
            <person name="Guo C."/>
            <person name="Argimon S."/>
            <person name="Zhang W."/>
            <person name="Yang X."/>
            <person name="Jeffery I.B."/>
            <person name="Cooney J.C."/>
            <person name="Kagawa T.F."/>
            <person name="Liu W."/>
            <person name="Song Y."/>
            <person name="Salvetti E."/>
            <person name="Wrobel A."/>
            <person name="Rasinkangas P."/>
            <person name="Parkhill J."/>
            <person name="Rea M.C."/>
            <person name="O'Sullivan O."/>
            <person name="Ritari J."/>
            <person name="Douillard F.P."/>
            <person name="Paul Ross R."/>
            <person name="Yang R."/>
            <person name="Briner A.E."/>
            <person name="Felis G.E."/>
            <person name="de Vos W.M."/>
            <person name="Barrangou R."/>
            <person name="Klaenhammer T.R."/>
            <person name="Caufield P.W."/>
            <person name="Cui Y."/>
            <person name="Zhang H."/>
            <person name="O'Toole P.W."/>
        </authorList>
    </citation>
    <scope>NUCLEOTIDE SEQUENCE [LARGE SCALE GENOMIC DNA]</scope>
    <source>
        <strain evidence="1 2">DSM 17757</strain>
    </source>
</reference>
<dbReference type="NCBIfam" id="TIGR01549">
    <property type="entry name" value="HAD-SF-IA-v1"/>
    <property type="match status" value="1"/>
</dbReference>
<dbReference type="Gene3D" id="3.40.50.1000">
    <property type="entry name" value="HAD superfamily/HAD-like"/>
    <property type="match status" value="1"/>
</dbReference>
<dbReference type="PANTHER" id="PTHR43434">
    <property type="entry name" value="PHOSPHOGLYCOLATE PHOSPHATASE"/>
    <property type="match status" value="1"/>
</dbReference>
<organism evidence="1 2">
    <name type="scientific">Pediococcus cellicola</name>
    <dbReference type="NCBI Taxonomy" id="319652"/>
    <lineage>
        <taxon>Bacteria</taxon>
        <taxon>Bacillati</taxon>
        <taxon>Bacillota</taxon>
        <taxon>Bacilli</taxon>
        <taxon>Lactobacillales</taxon>
        <taxon>Lactobacillaceae</taxon>
        <taxon>Pediococcus</taxon>
    </lineage>
</organism>
<dbReference type="Proteomes" id="UP000051568">
    <property type="component" value="Unassembled WGS sequence"/>
</dbReference>
<dbReference type="OrthoDB" id="9807630at2"/>
<dbReference type="EMBL" id="JQBR01000001">
    <property type="protein sequence ID" value="KRN67553.1"/>
    <property type="molecule type" value="Genomic_DNA"/>
</dbReference>
<dbReference type="SFLD" id="SFLDS00003">
    <property type="entry name" value="Haloacid_Dehalogenase"/>
    <property type="match status" value="1"/>
</dbReference>
<dbReference type="SUPFAM" id="SSF56784">
    <property type="entry name" value="HAD-like"/>
    <property type="match status" value="1"/>
</dbReference>
<dbReference type="GO" id="GO:0008967">
    <property type="term" value="F:phosphoglycolate phosphatase activity"/>
    <property type="evidence" value="ECO:0007669"/>
    <property type="project" value="TreeGrafter"/>
</dbReference>
<dbReference type="InterPro" id="IPR006439">
    <property type="entry name" value="HAD-SF_hydro_IA"/>
</dbReference>
<dbReference type="InterPro" id="IPR023198">
    <property type="entry name" value="PGP-like_dom2"/>
</dbReference>
<dbReference type="PATRIC" id="fig|319652.3.peg.96"/>
<evidence type="ECO:0008006" key="3">
    <source>
        <dbReference type="Google" id="ProtNLM"/>
    </source>
</evidence>
<dbReference type="PANTHER" id="PTHR43434:SF25">
    <property type="entry name" value="PHOSPHOGLYCOLATE PHOSPHATASE"/>
    <property type="match status" value="1"/>
</dbReference>
<name>A0A0R2IQV3_9LACO</name>
<evidence type="ECO:0000313" key="1">
    <source>
        <dbReference type="EMBL" id="KRN67553.1"/>
    </source>
</evidence>
<dbReference type="Gene3D" id="1.10.150.240">
    <property type="entry name" value="Putative phosphatase, domain 2"/>
    <property type="match status" value="1"/>
</dbReference>
<dbReference type="GO" id="GO:0006281">
    <property type="term" value="P:DNA repair"/>
    <property type="evidence" value="ECO:0007669"/>
    <property type="project" value="TreeGrafter"/>
</dbReference>
<dbReference type="InterPro" id="IPR023214">
    <property type="entry name" value="HAD_sf"/>
</dbReference>
<proteinExistence type="predicted"/>
<dbReference type="InterPro" id="IPR041492">
    <property type="entry name" value="HAD_2"/>
</dbReference>
<dbReference type="STRING" id="319652.IV80_GL000094"/>
<dbReference type="InterPro" id="IPR036412">
    <property type="entry name" value="HAD-like_sf"/>
</dbReference>
<evidence type="ECO:0000313" key="2">
    <source>
        <dbReference type="Proteomes" id="UP000051568"/>
    </source>
</evidence>
<sequence length="205" mass="23675">MDLFWDFDGTLFDTYPVMVKSFQKTLTHFGVTNFNSIEIYQTMRQYSLGKAIDKYRPKQTSSSIFRTSYRRVEDQYLNQAKPFDNALKVCQRNVQASGRNFLLTHRNDQAKQLLDDYKFTSLFSGFVTENDHFPRKPDPASLVYLIQKFQVNKKAAIMIGDRNLDILAAHNAGIKGILFDPDNCVLVESAPERQIQQLSELLSEI</sequence>